<proteinExistence type="inferred from homology"/>
<evidence type="ECO:0000259" key="10">
    <source>
        <dbReference type="PROSITE" id="PS51898"/>
    </source>
</evidence>
<keyword evidence="4 9" id="KW-0159">Chromosome partition</keyword>
<protein>
    <recommendedName>
        <fullName evidence="9">Tyrosine recombinase XerC</fullName>
    </recommendedName>
</protein>
<evidence type="ECO:0000256" key="4">
    <source>
        <dbReference type="ARBA" id="ARBA00022829"/>
    </source>
</evidence>
<keyword evidence="5 9" id="KW-0229">DNA integration</keyword>
<dbReference type="CDD" id="cd00798">
    <property type="entry name" value="INT_XerDC_C"/>
    <property type="match status" value="1"/>
</dbReference>
<feature type="domain" description="Core-binding (CB)" evidence="11">
    <location>
        <begin position="1"/>
        <end position="87"/>
    </location>
</feature>
<dbReference type="Proteomes" id="UP000245959">
    <property type="component" value="Unassembled WGS sequence"/>
</dbReference>
<feature type="active site" evidence="9">
    <location>
        <position position="259"/>
    </location>
</feature>
<dbReference type="GO" id="GO:0007059">
    <property type="term" value="P:chromosome segregation"/>
    <property type="evidence" value="ECO:0007669"/>
    <property type="project" value="UniProtKB-UniRule"/>
</dbReference>
<comment type="subcellular location">
    <subcellularLocation>
        <location evidence="1 9">Cytoplasm</location>
    </subcellularLocation>
</comment>
<dbReference type="PANTHER" id="PTHR30349">
    <property type="entry name" value="PHAGE INTEGRASE-RELATED"/>
    <property type="match status" value="1"/>
</dbReference>
<evidence type="ECO:0000256" key="6">
    <source>
        <dbReference type="ARBA" id="ARBA00023125"/>
    </source>
</evidence>
<reference evidence="12 15" key="2">
    <citation type="submission" date="2020-04" db="EMBL/GenBank/DDBJ databases">
        <authorList>
            <person name="Hitch T.C.A."/>
            <person name="Wylensek D."/>
            <person name="Clavel T."/>
        </authorList>
    </citation>
    <scope>NUCLEOTIDE SEQUENCE [LARGE SCALE GENOMIC DNA]</scope>
    <source>
        <strain evidence="12 15">COR2-253-APC-1A</strain>
    </source>
</reference>
<dbReference type="InterPro" id="IPR050090">
    <property type="entry name" value="Tyrosine_recombinase_XerCD"/>
</dbReference>
<feature type="active site" evidence="9">
    <location>
        <position position="285"/>
    </location>
</feature>
<dbReference type="PROSITE" id="PS51898">
    <property type="entry name" value="TYR_RECOMBINASE"/>
    <property type="match status" value="1"/>
</dbReference>
<evidence type="ECO:0000313" key="15">
    <source>
        <dbReference type="Proteomes" id="UP000576225"/>
    </source>
</evidence>
<feature type="active site" evidence="9">
    <location>
        <position position="262"/>
    </location>
</feature>
<comment type="subunit">
    <text evidence="9">Forms a cyclic heterotetrameric complex composed of two molecules of XerC and two molecules of XerD.</text>
</comment>
<dbReference type="InterPro" id="IPR004107">
    <property type="entry name" value="Integrase_SAM-like_N"/>
</dbReference>
<feature type="active site" description="O-(3'-phospho-DNA)-tyrosine intermediate" evidence="9">
    <location>
        <position position="294"/>
    </location>
</feature>
<dbReference type="InterPro" id="IPR002104">
    <property type="entry name" value="Integrase_catalytic"/>
</dbReference>
<accession>A0A2U1ADH5</accession>
<dbReference type="GO" id="GO:0003677">
    <property type="term" value="F:DNA binding"/>
    <property type="evidence" value="ECO:0007669"/>
    <property type="project" value="UniProtKB-UniRule"/>
</dbReference>
<dbReference type="GO" id="GO:0051301">
    <property type="term" value="P:cell division"/>
    <property type="evidence" value="ECO:0007669"/>
    <property type="project" value="UniProtKB-KW"/>
</dbReference>
<dbReference type="Gene3D" id="1.10.443.10">
    <property type="entry name" value="Intergrase catalytic core"/>
    <property type="match status" value="1"/>
</dbReference>
<feature type="domain" description="Tyr recombinase" evidence="10">
    <location>
        <begin position="108"/>
        <end position="307"/>
    </location>
</feature>
<keyword evidence="7 9" id="KW-0233">DNA recombination</keyword>
<dbReference type="InterPro" id="IPR011010">
    <property type="entry name" value="DNA_brk_join_enz"/>
</dbReference>
<keyword evidence="3 9" id="KW-0132">Cell division</keyword>
<dbReference type="Pfam" id="PF02899">
    <property type="entry name" value="Phage_int_SAM_1"/>
    <property type="match status" value="1"/>
</dbReference>
<dbReference type="HAMAP" id="MF_01808">
    <property type="entry name" value="Recomb_XerC_XerD"/>
    <property type="match status" value="1"/>
</dbReference>
<evidence type="ECO:0000256" key="7">
    <source>
        <dbReference type="ARBA" id="ARBA00023172"/>
    </source>
</evidence>
<dbReference type="AlphaFoldDB" id="A0A2U1ADH5"/>
<name>A0A2U1ADH5_9BACT</name>
<evidence type="ECO:0000313" key="12">
    <source>
        <dbReference type="EMBL" id="NMD86125.1"/>
    </source>
</evidence>
<dbReference type="PANTHER" id="PTHR30349:SF77">
    <property type="entry name" value="TYROSINE RECOMBINASE XERC"/>
    <property type="match status" value="1"/>
</dbReference>
<evidence type="ECO:0000256" key="5">
    <source>
        <dbReference type="ARBA" id="ARBA00022908"/>
    </source>
</evidence>
<dbReference type="NCBIfam" id="NF001399">
    <property type="entry name" value="PRK00283.1"/>
    <property type="match status" value="1"/>
</dbReference>
<dbReference type="InterPro" id="IPR010998">
    <property type="entry name" value="Integrase_recombinase_N"/>
</dbReference>
<evidence type="ECO:0000256" key="9">
    <source>
        <dbReference type="HAMAP-Rule" id="MF_01808"/>
    </source>
</evidence>
<dbReference type="InterPro" id="IPR013762">
    <property type="entry name" value="Integrase-like_cat_sf"/>
</dbReference>
<comment type="function">
    <text evidence="9">Site-specific tyrosine recombinase, which acts by catalyzing the cutting and rejoining of the recombining DNA molecules. The XerC-XerD complex is essential to convert dimers of the bacterial chromosome into monomers to permit their segregation at cell division. It also contributes to the segregational stability of plasmids.</text>
</comment>
<dbReference type="InterPro" id="IPR044068">
    <property type="entry name" value="CB"/>
</dbReference>
<keyword evidence="6 9" id="KW-0238">DNA-binding</keyword>
<dbReference type="Pfam" id="PF00589">
    <property type="entry name" value="Phage_integrase"/>
    <property type="match status" value="1"/>
</dbReference>
<keyword evidence="14" id="KW-1185">Reference proteome</keyword>
<evidence type="ECO:0000256" key="3">
    <source>
        <dbReference type="ARBA" id="ARBA00022618"/>
    </source>
</evidence>
<feature type="active site" evidence="9">
    <location>
        <position position="164"/>
    </location>
</feature>
<dbReference type="InterPro" id="IPR023009">
    <property type="entry name" value="Tyrosine_recombinase_XerC/XerD"/>
</dbReference>
<dbReference type="Proteomes" id="UP000576225">
    <property type="component" value="Unassembled WGS sequence"/>
</dbReference>
<dbReference type="RefSeq" id="WP_116885887.1">
    <property type="nucleotide sequence ID" value="NZ_CALXNT010000016.1"/>
</dbReference>
<dbReference type="GO" id="GO:0006313">
    <property type="term" value="P:DNA transposition"/>
    <property type="evidence" value="ECO:0007669"/>
    <property type="project" value="UniProtKB-UniRule"/>
</dbReference>
<evidence type="ECO:0000256" key="1">
    <source>
        <dbReference type="ARBA" id="ARBA00004496"/>
    </source>
</evidence>
<reference evidence="13 14" key="1">
    <citation type="submission" date="2018-04" db="EMBL/GenBank/DDBJ databases">
        <title>Genomic Encyclopedia of Type Strains, Phase IV (KMG-IV): sequencing the most valuable type-strain genomes for metagenomic binning, comparative biology and taxonomic classification.</title>
        <authorList>
            <person name="Goeker M."/>
        </authorList>
    </citation>
    <scope>NUCLEOTIDE SEQUENCE [LARGE SCALE GENOMIC DNA]</scope>
    <source>
        <strain evidence="13 14">DSM 14823</strain>
    </source>
</reference>
<evidence type="ECO:0000256" key="8">
    <source>
        <dbReference type="ARBA" id="ARBA00023306"/>
    </source>
</evidence>
<dbReference type="PROSITE" id="PS51900">
    <property type="entry name" value="CB"/>
    <property type="match status" value="1"/>
</dbReference>
<evidence type="ECO:0000313" key="13">
    <source>
        <dbReference type="EMBL" id="PVY34451.1"/>
    </source>
</evidence>
<keyword evidence="8 9" id="KW-0131">Cell cycle</keyword>
<dbReference type="GeneID" id="78297149"/>
<dbReference type="SUPFAM" id="SSF56349">
    <property type="entry name" value="DNA breaking-rejoining enzymes"/>
    <property type="match status" value="1"/>
</dbReference>
<comment type="caution">
    <text evidence="13">The sequence shown here is derived from an EMBL/GenBank/DDBJ whole genome shotgun (WGS) entry which is preliminary data.</text>
</comment>
<gene>
    <name evidence="9" type="primary">xerC</name>
    <name evidence="13" type="ORF">C8D82_14914</name>
    <name evidence="12" type="ORF">HF882_05955</name>
</gene>
<evidence type="ECO:0000256" key="2">
    <source>
        <dbReference type="ARBA" id="ARBA00022490"/>
    </source>
</evidence>
<dbReference type="GO" id="GO:0005737">
    <property type="term" value="C:cytoplasm"/>
    <property type="evidence" value="ECO:0007669"/>
    <property type="project" value="UniProtKB-SubCell"/>
</dbReference>
<dbReference type="EMBL" id="JABAEW010000008">
    <property type="protein sequence ID" value="NMD86125.1"/>
    <property type="molecule type" value="Genomic_DNA"/>
</dbReference>
<comment type="similarity">
    <text evidence="9">Belongs to the 'phage' integrase family. XerC subfamily.</text>
</comment>
<evidence type="ECO:0000259" key="11">
    <source>
        <dbReference type="PROSITE" id="PS51900"/>
    </source>
</evidence>
<dbReference type="Gene3D" id="1.10.150.130">
    <property type="match status" value="1"/>
</dbReference>
<evidence type="ECO:0000313" key="14">
    <source>
        <dbReference type="Proteomes" id="UP000245959"/>
    </source>
</evidence>
<dbReference type="GO" id="GO:0009037">
    <property type="term" value="F:tyrosine-based site-specific recombinase activity"/>
    <property type="evidence" value="ECO:0007669"/>
    <property type="project" value="UniProtKB-UniRule"/>
</dbReference>
<keyword evidence="2 9" id="KW-0963">Cytoplasm</keyword>
<feature type="active site" evidence="9">
    <location>
        <position position="188"/>
    </location>
</feature>
<sequence>MSAALDGFLQYLRVERNASSHTVEAYRSDILEFLRRVMEADESFNAWSQVERNQARRFVSSLFEAGDSKRSIQRKLSALRSFFRYMMRMELLGDNPFLKLPPIKADQPLPLVMSINQIDLLTKAVGEYWEMAAANGISKSDEAAEFAAARDLAMVEVIYSGGLRISETTGLDMGDIDLIGGIARVRGKGKKERIAVLGRPSQKALRNYFKLRSTVGGGRAPGSPVFLNKFGKRLTPRSFQRNLKNYLIAANLPPDLTPHKLRHSFATHLLDAGADLRSVQEMLGHENLSTTQIYTHVSAERMKEVYKEAHPRAK</sequence>
<organism evidence="13 14">
    <name type="scientific">Victivallis vadensis</name>
    <dbReference type="NCBI Taxonomy" id="172901"/>
    <lineage>
        <taxon>Bacteria</taxon>
        <taxon>Pseudomonadati</taxon>
        <taxon>Lentisphaerota</taxon>
        <taxon>Lentisphaeria</taxon>
        <taxon>Victivallales</taxon>
        <taxon>Victivallaceae</taxon>
        <taxon>Victivallis</taxon>
    </lineage>
</organism>
<dbReference type="EMBL" id="QEKH01000049">
    <property type="protein sequence ID" value="PVY34451.1"/>
    <property type="molecule type" value="Genomic_DNA"/>
</dbReference>